<organism evidence="1 2">
    <name type="scientific">Gymnopilus dilepis</name>
    <dbReference type="NCBI Taxonomy" id="231916"/>
    <lineage>
        <taxon>Eukaryota</taxon>
        <taxon>Fungi</taxon>
        <taxon>Dikarya</taxon>
        <taxon>Basidiomycota</taxon>
        <taxon>Agaricomycotina</taxon>
        <taxon>Agaricomycetes</taxon>
        <taxon>Agaricomycetidae</taxon>
        <taxon>Agaricales</taxon>
        <taxon>Agaricineae</taxon>
        <taxon>Hymenogastraceae</taxon>
        <taxon>Gymnopilus</taxon>
    </lineage>
</organism>
<keyword evidence="2" id="KW-1185">Reference proteome</keyword>
<dbReference type="AlphaFoldDB" id="A0A409WDF9"/>
<dbReference type="Proteomes" id="UP000284706">
    <property type="component" value="Unassembled WGS sequence"/>
</dbReference>
<dbReference type="OrthoDB" id="194386at2759"/>
<dbReference type="SUPFAM" id="SSF53335">
    <property type="entry name" value="S-adenosyl-L-methionine-dependent methyltransferases"/>
    <property type="match status" value="1"/>
</dbReference>
<dbReference type="GO" id="GO:0005634">
    <property type="term" value="C:nucleus"/>
    <property type="evidence" value="ECO:0007669"/>
    <property type="project" value="TreeGrafter"/>
</dbReference>
<dbReference type="GO" id="GO:0008757">
    <property type="term" value="F:S-adenosylmethionine-dependent methyltransferase activity"/>
    <property type="evidence" value="ECO:0007669"/>
    <property type="project" value="UniProtKB-ARBA"/>
</dbReference>
<proteinExistence type="predicted"/>
<evidence type="ECO:0000313" key="2">
    <source>
        <dbReference type="Proteomes" id="UP000284706"/>
    </source>
</evidence>
<dbReference type="GO" id="GO:0005737">
    <property type="term" value="C:cytoplasm"/>
    <property type="evidence" value="ECO:0007669"/>
    <property type="project" value="TreeGrafter"/>
</dbReference>
<comment type="caution">
    <text evidence="1">The sequence shown here is derived from an EMBL/GenBank/DDBJ whole genome shotgun (WGS) entry which is preliminary data.</text>
</comment>
<dbReference type="STRING" id="231916.A0A409WDF9"/>
<protein>
    <submittedName>
        <fullName evidence="1">Uncharacterized protein</fullName>
    </submittedName>
</protein>
<name>A0A409WDF9_9AGAR</name>
<dbReference type="Pfam" id="PF10294">
    <property type="entry name" value="Methyltransf_16"/>
    <property type="match status" value="1"/>
</dbReference>
<sequence length="266" mass="29824">MSSQPAHLTKHIPLLSYPFLSSTFSLRQVDDGVSNGTALWLGGQCLAMYLAQEQNKFRSHSSSRRPRAIELGSGIGLTTLALSCLGWDVLATDLRHVIDSVLRKNIENSISALPLERGTMQIRELDWLVLPESWTWDNPLAVASQSPPEPAEVQNLLGPPFDLIVSADTVYAAELLGPMLRTLHALSTLSKSSASRSPPILLCIERRDPQLVDTLLQRARDEWHFAVERVPHKKISRVVEKIAHWEKSEWADVELWKLRLTEGKRS</sequence>
<accession>A0A409WDF9</accession>
<dbReference type="InterPro" id="IPR019410">
    <property type="entry name" value="Methyltransf_16"/>
</dbReference>
<dbReference type="EMBL" id="NHYE01005146">
    <property type="protein sequence ID" value="PPQ76565.1"/>
    <property type="molecule type" value="Genomic_DNA"/>
</dbReference>
<dbReference type="InterPro" id="IPR029063">
    <property type="entry name" value="SAM-dependent_MTases_sf"/>
</dbReference>
<dbReference type="PANTHER" id="PTHR14614">
    <property type="entry name" value="HEPATOCELLULAR CARCINOMA-ASSOCIATED ANTIGEN"/>
    <property type="match status" value="1"/>
</dbReference>
<dbReference type="PANTHER" id="PTHR14614:SF162">
    <property type="entry name" value="EXPRESSED PROTEIN"/>
    <property type="match status" value="1"/>
</dbReference>
<evidence type="ECO:0000313" key="1">
    <source>
        <dbReference type="EMBL" id="PPQ76565.1"/>
    </source>
</evidence>
<reference evidence="1 2" key="1">
    <citation type="journal article" date="2018" name="Evol. Lett.">
        <title>Horizontal gene cluster transfer increased hallucinogenic mushroom diversity.</title>
        <authorList>
            <person name="Reynolds H.T."/>
            <person name="Vijayakumar V."/>
            <person name="Gluck-Thaler E."/>
            <person name="Korotkin H.B."/>
            <person name="Matheny P.B."/>
            <person name="Slot J.C."/>
        </authorList>
    </citation>
    <scope>NUCLEOTIDE SEQUENCE [LARGE SCALE GENOMIC DNA]</scope>
    <source>
        <strain evidence="1 2">SRW20</strain>
    </source>
</reference>
<gene>
    <name evidence="1" type="ORF">CVT26_013229</name>
</gene>
<dbReference type="InParanoid" id="A0A409WDF9"/>
<dbReference type="Gene3D" id="3.40.50.150">
    <property type="entry name" value="Vaccinia Virus protein VP39"/>
    <property type="match status" value="1"/>
</dbReference>